<dbReference type="PANTHER" id="PTHR39337">
    <property type="entry name" value="BLR5642 PROTEIN"/>
    <property type="match status" value="1"/>
</dbReference>
<comment type="caution">
    <text evidence="2">The sequence shown here is derived from an EMBL/GenBank/DDBJ whole genome shotgun (WGS) entry which is preliminary data.</text>
</comment>
<evidence type="ECO:0008006" key="7">
    <source>
        <dbReference type="Google" id="ProtNLM"/>
    </source>
</evidence>
<proteinExistence type="predicted"/>
<sequence length="158" mass="17764">MALYTAGYEGLTFDAFLAHLKHAQIDKVLDVREYPVSRKPGFSKKAFTQRLADAGIAYEHSPPLGCPKPIRNRYKVDGDWGQYAQDFRAYVRTLNDVLLSLAADAKGQRICMVCYEADPNYCHRSLIAEAVKELDATSETRHLPLKIETFADLLRAVA</sequence>
<dbReference type="Proteomes" id="UP000272471">
    <property type="component" value="Unassembled WGS sequence"/>
</dbReference>
<accession>A0A0P9TKB4</accession>
<dbReference type="EMBL" id="RBQX01000212">
    <property type="protein sequence ID" value="RMQ13473.1"/>
    <property type="molecule type" value="Genomic_DNA"/>
</dbReference>
<organism evidence="2 6">
    <name type="scientific">Pseudomonas savastanoi pv. glycinea</name>
    <name type="common">Pseudomonas syringae pv. glycinea</name>
    <dbReference type="NCBI Taxonomy" id="318"/>
    <lineage>
        <taxon>Bacteria</taxon>
        <taxon>Pseudomonadati</taxon>
        <taxon>Pseudomonadota</taxon>
        <taxon>Gammaproteobacteria</taxon>
        <taxon>Pseudomonadales</taxon>
        <taxon>Pseudomonadaceae</taxon>
        <taxon>Pseudomonas</taxon>
    </lineage>
</organism>
<keyword evidence="4" id="KW-1185">Reference proteome</keyword>
<reference evidence="1 4" key="2">
    <citation type="submission" date="2015-10" db="EMBL/GenBank/DDBJ databases">
        <title>Comparative genomics and high-throughput reverse genetic screens identify a new phytobacterial MAMP and an Arabidopsis receptor required for immune elicitation.</title>
        <authorList>
            <person name="Mott G.A."/>
            <person name="Thakur S."/>
            <person name="Wang P.W."/>
            <person name="Desveaux D."/>
            <person name="Guttman D.S."/>
        </authorList>
    </citation>
    <scope>NUCLEOTIDE SEQUENCE [LARGE SCALE GENOMIC DNA]</scope>
    <source>
        <strain evidence="1 4">BR1</strain>
    </source>
</reference>
<dbReference type="InterPro" id="IPR007438">
    <property type="entry name" value="DUF488"/>
</dbReference>
<gene>
    <name evidence="1" type="ORF">AC496_2675</name>
    <name evidence="3" type="ORF">ALQ11_03777</name>
    <name evidence="2" type="ORF">ALQ42_01600</name>
</gene>
<evidence type="ECO:0000313" key="5">
    <source>
        <dbReference type="Proteomes" id="UP000272471"/>
    </source>
</evidence>
<dbReference type="EMBL" id="LGLO01000073">
    <property type="protein sequence ID" value="KPC42384.1"/>
    <property type="molecule type" value="Genomic_DNA"/>
</dbReference>
<evidence type="ECO:0000313" key="1">
    <source>
        <dbReference type="EMBL" id="KPC42384.1"/>
    </source>
</evidence>
<evidence type="ECO:0000313" key="2">
    <source>
        <dbReference type="EMBL" id="RMO40062.1"/>
    </source>
</evidence>
<protein>
    <recommendedName>
        <fullName evidence="7">DUF488 domain-containing protein</fullName>
    </recommendedName>
</protein>
<evidence type="ECO:0000313" key="6">
    <source>
        <dbReference type="Proteomes" id="UP000273536"/>
    </source>
</evidence>
<dbReference type="AlphaFoldDB" id="A0A0P9TKB4"/>
<evidence type="ECO:0000313" key="4">
    <source>
        <dbReference type="Proteomes" id="UP000037836"/>
    </source>
</evidence>
<dbReference type="PANTHER" id="PTHR39337:SF1">
    <property type="entry name" value="BLR5642 PROTEIN"/>
    <property type="match status" value="1"/>
</dbReference>
<dbReference type="EMBL" id="RBPS01000056">
    <property type="protein sequence ID" value="RMO40062.1"/>
    <property type="molecule type" value="Genomic_DNA"/>
</dbReference>
<reference evidence="1 4" key="1">
    <citation type="submission" date="2015-07" db="EMBL/GenBank/DDBJ databases">
        <authorList>
            <person name="O'Brien H.E."/>
            <person name="Thakur S."/>
            <person name="Gong Y."/>
            <person name="Wang P.W."/>
            <person name="Guttman D.S."/>
        </authorList>
    </citation>
    <scope>NUCLEOTIDE SEQUENCE [LARGE SCALE GENOMIC DNA]</scope>
    <source>
        <strain evidence="1 4">BR1</strain>
    </source>
</reference>
<evidence type="ECO:0000313" key="3">
    <source>
        <dbReference type="EMBL" id="RMQ13473.1"/>
    </source>
</evidence>
<name>A0A0P9TKB4_PSESG</name>
<dbReference type="RefSeq" id="WP_004666349.1">
    <property type="nucleotide sequence ID" value="NZ_LGLL01000065.1"/>
</dbReference>
<dbReference type="Pfam" id="PF04343">
    <property type="entry name" value="DUF488"/>
    <property type="match status" value="1"/>
</dbReference>
<reference evidence="5 6" key="3">
    <citation type="submission" date="2018-08" db="EMBL/GenBank/DDBJ databases">
        <title>Recombination of ecologically and evolutionarily significant loci maintains genetic cohesion in the Pseudomonas syringae species complex.</title>
        <authorList>
            <person name="Dillon M."/>
            <person name="Thakur S."/>
            <person name="Almeida R.N.D."/>
            <person name="Weir B.S."/>
            <person name="Guttman D.S."/>
        </authorList>
    </citation>
    <scope>NUCLEOTIDE SEQUENCE [LARGE SCALE GENOMIC DNA]</scope>
    <source>
        <strain evidence="3 5">ICMP 4182</strain>
        <strain evidence="2 6">ICMP 6372</strain>
    </source>
</reference>
<dbReference type="Proteomes" id="UP000037836">
    <property type="component" value="Unassembled WGS sequence"/>
</dbReference>
<dbReference type="Proteomes" id="UP000273536">
    <property type="component" value="Unassembled WGS sequence"/>
</dbReference>